<dbReference type="PANTHER" id="PTHR33223">
    <property type="entry name" value="CCHC-TYPE DOMAIN-CONTAINING PROTEIN"/>
    <property type="match status" value="1"/>
</dbReference>
<feature type="domain" description="CCHC-type" evidence="3">
    <location>
        <begin position="167"/>
        <end position="182"/>
    </location>
</feature>
<gene>
    <name evidence="4" type="ORF">EAG_02677</name>
</gene>
<keyword evidence="5" id="KW-1185">Reference proteome</keyword>
<dbReference type="InterPro" id="IPR001878">
    <property type="entry name" value="Znf_CCHC"/>
</dbReference>
<name>E2ACA2_CAMFO</name>
<evidence type="ECO:0000256" key="1">
    <source>
        <dbReference type="PROSITE-ProRule" id="PRU00047"/>
    </source>
</evidence>
<keyword evidence="1" id="KW-0862">Zinc</keyword>
<dbReference type="EMBL" id="GL438489">
    <property type="protein sequence ID" value="EFN68938.1"/>
    <property type="molecule type" value="Genomic_DNA"/>
</dbReference>
<dbReference type="Pfam" id="PF03732">
    <property type="entry name" value="Retrotrans_gag"/>
    <property type="match status" value="1"/>
</dbReference>
<organism evidence="5">
    <name type="scientific">Camponotus floridanus</name>
    <name type="common">Florida carpenter ant</name>
    <dbReference type="NCBI Taxonomy" id="104421"/>
    <lineage>
        <taxon>Eukaryota</taxon>
        <taxon>Metazoa</taxon>
        <taxon>Ecdysozoa</taxon>
        <taxon>Arthropoda</taxon>
        <taxon>Hexapoda</taxon>
        <taxon>Insecta</taxon>
        <taxon>Pterygota</taxon>
        <taxon>Neoptera</taxon>
        <taxon>Endopterygota</taxon>
        <taxon>Hymenoptera</taxon>
        <taxon>Apocrita</taxon>
        <taxon>Aculeata</taxon>
        <taxon>Formicoidea</taxon>
        <taxon>Formicidae</taxon>
        <taxon>Formicinae</taxon>
        <taxon>Camponotus</taxon>
    </lineage>
</organism>
<evidence type="ECO:0000259" key="3">
    <source>
        <dbReference type="PROSITE" id="PS50158"/>
    </source>
</evidence>
<proteinExistence type="predicted"/>
<keyword evidence="1" id="KW-0863">Zinc-finger</keyword>
<keyword evidence="1" id="KW-0479">Metal-binding</keyword>
<dbReference type="PROSITE" id="PS50158">
    <property type="entry name" value="ZF_CCHC"/>
    <property type="match status" value="1"/>
</dbReference>
<dbReference type="Proteomes" id="UP000000311">
    <property type="component" value="Unassembled WGS sequence"/>
</dbReference>
<feature type="coiled-coil region" evidence="2">
    <location>
        <begin position="126"/>
        <end position="153"/>
    </location>
</feature>
<protein>
    <recommendedName>
        <fullName evidence="3">CCHC-type domain-containing protein</fullName>
    </recommendedName>
</protein>
<accession>E2ACA2</accession>
<dbReference type="InterPro" id="IPR005162">
    <property type="entry name" value="Retrotrans_gag_dom"/>
</dbReference>
<evidence type="ECO:0000313" key="5">
    <source>
        <dbReference type="Proteomes" id="UP000000311"/>
    </source>
</evidence>
<dbReference type="GO" id="GO:0008270">
    <property type="term" value="F:zinc ion binding"/>
    <property type="evidence" value="ECO:0007669"/>
    <property type="project" value="UniProtKB-KW"/>
</dbReference>
<evidence type="ECO:0000313" key="4">
    <source>
        <dbReference type="EMBL" id="EFN68938.1"/>
    </source>
</evidence>
<feature type="non-terminal residue" evidence="4">
    <location>
        <position position="1"/>
    </location>
</feature>
<dbReference type="GO" id="GO:0003676">
    <property type="term" value="F:nucleic acid binding"/>
    <property type="evidence" value="ECO:0007669"/>
    <property type="project" value="InterPro"/>
</dbReference>
<dbReference type="PANTHER" id="PTHR33223:SF6">
    <property type="entry name" value="CCHC-TYPE DOMAIN-CONTAINING PROTEIN"/>
    <property type="match status" value="1"/>
</dbReference>
<keyword evidence="2" id="KW-0175">Coiled coil</keyword>
<feature type="non-terminal residue" evidence="4">
    <location>
        <position position="182"/>
    </location>
</feature>
<dbReference type="InParanoid" id="E2ACA2"/>
<evidence type="ECO:0000256" key="2">
    <source>
        <dbReference type="SAM" id="Coils"/>
    </source>
</evidence>
<dbReference type="OrthoDB" id="7552747at2759"/>
<dbReference type="AlphaFoldDB" id="E2ACA2"/>
<reference evidence="4 5" key="1">
    <citation type="journal article" date="2010" name="Science">
        <title>Genomic comparison of the ants Camponotus floridanus and Harpegnathos saltator.</title>
        <authorList>
            <person name="Bonasio R."/>
            <person name="Zhang G."/>
            <person name="Ye C."/>
            <person name="Mutti N.S."/>
            <person name="Fang X."/>
            <person name="Qin N."/>
            <person name="Donahue G."/>
            <person name="Yang P."/>
            <person name="Li Q."/>
            <person name="Li C."/>
            <person name="Zhang P."/>
            <person name="Huang Z."/>
            <person name="Berger S.L."/>
            <person name="Reinberg D."/>
            <person name="Wang J."/>
            <person name="Liebig J."/>
        </authorList>
    </citation>
    <scope>NUCLEOTIDE SEQUENCE [LARGE SCALE GENOMIC DNA]</scope>
    <source>
        <strain evidence="5">C129</strain>
    </source>
</reference>
<sequence>FLERVGKLREAYACSKAQLLKGLPELLRGDALSWYRNVRDSWDTWEDFERDFRQQFLPRRYAATLRREILAKRQKINEKFAQFVTGMMTLMRRAGGYSREEQLELVYDNMNPAYKHYVRIDDVRSIAELQARASEYEDILTEQKEAAKQEKQAVAAVATIYNKKECCWRCKQRGHTRTQCKR</sequence>